<dbReference type="AlphaFoldDB" id="A0A5J4S7J7"/>
<reference evidence="1" key="1">
    <citation type="submission" date="2019-03" db="EMBL/GenBank/DDBJ databases">
        <title>Single cell metagenomics reveals metabolic interactions within the superorganism composed of flagellate Streblomastix strix and complex community of Bacteroidetes bacteria on its surface.</title>
        <authorList>
            <person name="Treitli S.C."/>
            <person name="Kolisko M."/>
            <person name="Husnik F."/>
            <person name="Keeling P."/>
            <person name="Hampl V."/>
        </authorList>
    </citation>
    <scope>NUCLEOTIDE SEQUENCE</scope>
    <source>
        <strain evidence="1">STM</strain>
    </source>
</reference>
<sequence length="69" mass="8065">MNVETILIKSRFRLRLSGLIEELGNVYINTNISYYFIIGNIFHMTKSLQYSRSHVISVYGIFTLILIHV</sequence>
<protein>
    <submittedName>
        <fullName evidence="1">Uncharacterized protein</fullName>
    </submittedName>
</protein>
<organism evidence="1">
    <name type="scientific">termite gut metagenome</name>
    <dbReference type="NCBI Taxonomy" id="433724"/>
    <lineage>
        <taxon>unclassified sequences</taxon>
        <taxon>metagenomes</taxon>
        <taxon>organismal metagenomes</taxon>
    </lineage>
</organism>
<dbReference type="EMBL" id="SNRY01000348">
    <property type="protein sequence ID" value="KAA6342047.1"/>
    <property type="molecule type" value="Genomic_DNA"/>
</dbReference>
<proteinExistence type="predicted"/>
<name>A0A5J4S7J7_9ZZZZ</name>
<accession>A0A5J4S7J7</accession>
<comment type="caution">
    <text evidence="1">The sequence shown here is derived from an EMBL/GenBank/DDBJ whole genome shotgun (WGS) entry which is preliminary data.</text>
</comment>
<evidence type="ECO:0000313" key="1">
    <source>
        <dbReference type="EMBL" id="KAA6342047.1"/>
    </source>
</evidence>
<gene>
    <name evidence="1" type="ORF">EZS27_010183</name>
</gene>